<proteinExistence type="predicted"/>
<evidence type="ECO:0000313" key="2">
    <source>
        <dbReference type="WBParaSite" id="PS1159_v2.g13259.t1"/>
    </source>
</evidence>
<dbReference type="Proteomes" id="UP000887580">
    <property type="component" value="Unplaced"/>
</dbReference>
<protein>
    <submittedName>
        <fullName evidence="2">Uncharacterized protein</fullName>
    </submittedName>
</protein>
<reference evidence="2" key="1">
    <citation type="submission" date="2022-11" db="UniProtKB">
        <authorList>
            <consortium name="WormBaseParasite"/>
        </authorList>
    </citation>
    <scope>IDENTIFICATION</scope>
</reference>
<dbReference type="WBParaSite" id="PS1159_v2.g13259.t1">
    <property type="protein sequence ID" value="PS1159_v2.g13259.t1"/>
    <property type="gene ID" value="PS1159_v2.g13259"/>
</dbReference>
<evidence type="ECO:0000313" key="1">
    <source>
        <dbReference type="Proteomes" id="UP000887580"/>
    </source>
</evidence>
<organism evidence="1 2">
    <name type="scientific">Panagrolaimus sp. PS1159</name>
    <dbReference type="NCBI Taxonomy" id="55785"/>
    <lineage>
        <taxon>Eukaryota</taxon>
        <taxon>Metazoa</taxon>
        <taxon>Ecdysozoa</taxon>
        <taxon>Nematoda</taxon>
        <taxon>Chromadorea</taxon>
        <taxon>Rhabditida</taxon>
        <taxon>Tylenchina</taxon>
        <taxon>Panagrolaimomorpha</taxon>
        <taxon>Panagrolaimoidea</taxon>
        <taxon>Panagrolaimidae</taxon>
        <taxon>Panagrolaimus</taxon>
    </lineage>
</organism>
<accession>A0AC35F2T9</accession>
<name>A0AC35F2T9_9BILA</name>
<sequence>MLLAAVIRIGYAILYYIFENEHETIFIILNLITPFLTQILRNFFLSILIERIIATIYFQNYTISNKISLFYTLSVPTYILAILYSGFLCYNRFVLFLLDPTVLLAYTTAVIHIITLFTCIILHYLNTKLFKASAYRVSLEGRHQMVENVKVLKFMFPFILIYAIIAPFGALTTIIGFTYNLNIPYCFFHIFNNLPHLIICIRFSFVNSRKLNTSKIMAISVVENAMGKHLPVTQDSDKYFLSLQKQWN</sequence>